<evidence type="ECO:0000313" key="5">
    <source>
        <dbReference type="Proteomes" id="UP001159042"/>
    </source>
</evidence>
<dbReference type="AlphaFoldDB" id="A0AAV8WDI1"/>
<dbReference type="GO" id="GO:0005634">
    <property type="term" value="C:nucleus"/>
    <property type="evidence" value="ECO:0007669"/>
    <property type="project" value="InterPro"/>
</dbReference>
<comment type="caution">
    <text evidence="4">The sequence shown here is derived from an EMBL/GenBank/DDBJ whole genome shotgun (WGS) entry which is preliminary data.</text>
</comment>
<feature type="binding site" evidence="1">
    <location>
        <position position="77"/>
    </location>
    <ligand>
        <name>Zn(2+)</name>
        <dbReference type="ChEBI" id="CHEBI:29105"/>
    </ligand>
</feature>
<keyword evidence="5" id="KW-1185">Reference proteome</keyword>
<accession>A0AAV8WDI1</accession>
<keyword evidence="1" id="KW-0863">Zinc-finger</keyword>
<dbReference type="Proteomes" id="UP001159042">
    <property type="component" value="Unassembled WGS sequence"/>
</dbReference>
<feature type="compositionally biased region" description="Polar residues" evidence="2">
    <location>
        <begin position="611"/>
        <end position="624"/>
    </location>
</feature>
<dbReference type="Gene3D" id="3.40.1800.20">
    <property type="match status" value="1"/>
</dbReference>
<dbReference type="SUPFAM" id="SSF57716">
    <property type="entry name" value="Glucocorticoid receptor-like (DNA-binding domain)"/>
    <property type="match status" value="1"/>
</dbReference>
<evidence type="ECO:0000259" key="3">
    <source>
        <dbReference type="PROSITE" id="PS51915"/>
    </source>
</evidence>
<name>A0AAV8WDI1_9CUCU</name>
<dbReference type="SMART" id="SM00868">
    <property type="entry name" value="zf-AD"/>
    <property type="match status" value="1"/>
</dbReference>
<feature type="binding site" evidence="1">
    <location>
        <position position="34"/>
    </location>
    <ligand>
        <name>Zn(2+)</name>
        <dbReference type="ChEBI" id="CHEBI:29105"/>
    </ligand>
</feature>
<dbReference type="PROSITE" id="PS51915">
    <property type="entry name" value="ZAD"/>
    <property type="match status" value="1"/>
</dbReference>
<proteinExistence type="predicted"/>
<keyword evidence="1" id="KW-0862">Zinc</keyword>
<feature type="compositionally biased region" description="Low complexity" evidence="2">
    <location>
        <begin position="595"/>
        <end position="606"/>
    </location>
</feature>
<organism evidence="4 5">
    <name type="scientific">Exocentrus adspersus</name>
    <dbReference type="NCBI Taxonomy" id="1586481"/>
    <lineage>
        <taxon>Eukaryota</taxon>
        <taxon>Metazoa</taxon>
        <taxon>Ecdysozoa</taxon>
        <taxon>Arthropoda</taxon>
        <taxon>Hexapoda</taxon>
        <taxon>Insecta</taxon>
        <taxon>Pterygota</taxon>
        <taxon>Neoptera</taxon>
        <taxon>Endopterygota</taxon>
        <taxon>Coleoptera</taxon>
        <taxon>Polyphaga</taxon>
        <taxon>Cucujiformia</taxon>
        <taxon>Chrysomeloidea</taxon>
        <taxon>Cerambycidae</taxon>
        <taxon>Lamiinae</taxon>
        <taxon>Acanthocinini</taxon>
        <taxon>Exocentrus</taxon>
    </lineage>
</organism>
<dbReference type="Pfam" id="PF07776">
    <property type="entry name" value="zf-AD"/>
    <property type="match status" value="1"/>
</dbReference>
<feature type="domain" description="ZAD" evidence="3">
    <location>
        <begin position="29"/>
        <end position="104"/>
    </location>
</feature>
<feature type="compositionally biased region" description="Basic and acidic residues" evidence="2">
    <location>
        <begin position="924"/>
        <end position="940"/>
    </location>
</feature>
<dbReference type="InterPro" id="IPR012934">
    <property type="entry name" value="Znf_AD"/>
</dbReference>
<protein>
    <recommendedName>
        <fullName evidence="3">ZAD domain-containing protein</fullName>
    </recommendedName>
</protein>
<dbReference type="EMBL" id="JANEYG010000003">
    <property type="protein sequence ID" value="KAJ8924496.1"/>
    <property type="molecule type" value="Genomic_DNA"/>
</dbReference>
<sequence>MTPLNAGCDVGTGIVKMTSDEENITALTDMCRLCLSTENLVWVFDKRFENSESMKVAIYVTTGIEILTTDGISQKICEKCCHIIIKIVEFKKMSHKNDRILKEKLKKIKEAKLTQTVTLAPPPDVQIKQEKPDAFAQPQQVLVKSAPIHSTVQQLYLRYPDIKLPRMCLSCDIRPMVELELDQVENYFKRHKLNFEEHCKLILKPRNTVRKRTVGKPKPIPDSPNSINWQIVPQEAPIQPIKLKMVTKTSTGGNVANESKGTVNRDESQTLRQEVEKTVVCHKRKLSFEEHLPVKENENSEEEIKRQCRICDKIVSDKHFKKHRLKHLRCPFCKTTFRTLEDKNDHIKNNCPINISIKVPNIEVKKVETDVEVVKKYVDAFTDFPSVVSALDLNRSETLTISSDSEPESAAKPDPTPETAIKTDDKKIPAQKTIEIIEIISDDDSANPPPAKVPKVNPVIKPDVNIKDNDALQIIGPNSNEIEALRKLLTHYTLLNVSVEKSVQTESPNSKAIEVDKLKHVAVFTDLKSHLYVYRIPIEIGKGSFNASYSQRTENSKHQNLRLWNDLTLVDIKQNNTKVLVTAQKSTAVSNLVSTTTRMTSTARPTEPTKHTQPVTSTSPWGNNYNLASNQRPPVIVEQAKTHLSLSTVGPSAISALSSVIAYTNTSMTSTPVNTSLINSTSIPKSDATNIRNSSVDSGTYLTPKGLEIVPSTSCLSAIPQERVDRPNSVSILPFHPETVTSTANSEELVTGILSPSSANPPTWPNLFAALKNPSVTESTNVLETNRHGSSASTSQPDTTKVKSLYQVLKTYRRSATPAVPNTLTAPIYYPPTNRLQSQQPEPVTASVLTNSNYSAPLAISNQSKSVIDNSSNNWSGVRRYSAGYSNVPVMVAGKRNTFGTESNNYFAVPRAVAPRPRKIPRKPSTDQRSIQKEVGKNLRPEPPSYPYPAHISGNLQHPPSSVAVGTPTSYYQNIDMVGRYPLNPTSVSSASSVAPTAGVISNSVQSSPITSRPAFVDYSQTLVNNNYNQFVPVTNFSPNMVSLPYTSTPCSTPATTPQIGHIRVKNMKELT</sequence>
<gene>
    <name evidence="4" type="ORF">NQ315_007293</name>
</gene>
<feature type="binding site" evidence="1">
    <location>
        <position position="80"/>
    </location>
    <ligand>
        <name>Zn(2+)</name>
        <dbReference type="ChEBI" id="CHEBI:29105"/>
    </ligand>
</feature>
<evidence type="ECO:0000256" key="1">
    <source>
        <dbReference type="PROSITE-ProRule" id="PRU01263"/>
    </source>
</evidence>
<evidence type="ECO:0000313" key="4">
    <source>
        <dbReference type="EMBL" id="KAJ8924496.1"/>
    </source>
</evidence>
<feature type="binding site" evidence="1">
    <location>
        <position position="31"/>
    </location>
    <ligand>
        <name>Zn(2+)</name>
        <dbReference type="ChEBI" id="CHEBI:29105"/>
    </ligand>
</feature>
<feature type="region of interest" description="Disordered" evidence="2">
    <location>
        <begin position="916"/>
        <end position="944"/>
    </location>
</feature>
<keyword evidence="1" id="KW-0479">Metal-binding</keyword>
<feature type="region of interest" description="Disordered" evidence="2">
    <location>
        <begin position="399"/>
        <end position="425"/>
    </location>
</feature>
<evidence type="ECO:0000256" key="2">
    <source>
        <dbReference type="SAM" id="MobiDB-lite"/>
    </source>
</evidence>
<dbReference type="GO" id="GO:0008270">
    <property type="term" value="F:zinc ion binding"/>
    <property type="evidence" value="ECO:0007669"/>
    <property type="project" value="UniProtKB-UniRule"/>
</dbReference>
<feature type="region of interest" description="Disordered" evidence="2">
    <location>
        <begin position="595"/>
        <end position="624"/>
    </location>
</feature>
<reference evidence="4 5" key="1">
    <citation type="journal article" date="2023" name="Insect Mol. Biol.">
        <title>Genome sequencing provides insights into the evolution of gene families encoding plant cell wall-degrading enzymes in longhorned beetles.</title>
        <authorList>
            <person name="Shin N.R."/>
            <person name="Okamura Y."/>
            <person name="Kirsch R."/>
            <person name="Pauchet Y."/>
        </authorList>
    </citation>
    <scope>NUCLEOTIDE SEQUENCE [LARGE SCALE GENOMIC DNA]</scope>
    <source>
        <strain evidence="4">EAD_L_NR</strain>
    </source>
</reference>